<dbReference type="Proteomes" id="UP000230543">
    <property type="component" value="Unassembled WGS sequence"/>
</dbReference>
<keyword evidence="1" id="KW-1133">Transmembrane helix</keyword>
<proteinExistence type="predicted"/>
<sequence>MASNQTDPGQTLASWSFWEYEVEPRSKLWHIMFFIIIALLLIYTLVTVNFLFAVIIIIASIVILMRAKYGPSKVTFAITDNGIMIDGDFHEYNDLRDFYFIYEPPKNQDLYINFKSLLTPRLRVPLAGQNPLALRQILSEYLDEDLEKEAEPLSEAFRKFLKL</sequence>
<keyword evidence="1" id="KW-0812">Transmembrane</keyword>
<keyword evidence="1" id="KW-0472">Membrane</keyword>
<accession>A0A2M6WBU9</accession>
<reference evidence="3" key="1">
    <citation type="submission" date="2017-09" db="EMBL/GenBank/DDBJ databases">
        <title>Depth-based differentiation of microbial function through sediment-hosted aquifers and enrichment of novel symbionts in the deep terrestrial subsurface.</title>
        <authorList>
            <person name="Probst A.J."/>
            <person name="Ladd B."/>
            <person name="Jarett J.K."/>
            <person name="Geller-Mcgrath D.E."/>
            <person name="Sieber C.M.K."/>
            <person name="Emerson J.B."/>
            <person name="Anantharaman K."/>
            <person name="Thomas B.C."/>
            <person name="Malmstrom R."/>
            <person name="Stieglmeier M."/>
            <person name="Klingl A."/>
            <person name="Woyke T."/>
            <person name="Ryan C.M."/>
            <person name="Banfield J.F."/>
        </authorList>
    </citation>
    <scope>NUCLEOTIDE SEQUENCE [LARGE SCALE GENOMIC DNA]</scope>
</reference>
<gene>
    <name evidence="2" type="ORF">COU22_03710</name>
</gene>
<evidence type="ECO:0000313" key="2">
    <source>
        <dbReference type="EMBL" id="PIT90165.1"/>
    </source>
</evidence>
<evidence type="ECO:0000256" key="1">
    <source>
        <dbReference type="SAM" id="Phobius"/>
    </source>
</evidence>
<name>A0A2M6WBU9_9BACT</name>
<feature type="transmembrane region" description="Helical" evidence="1">
    <location>
        <begin position="31"/>
        <end position="64"/>
    </location>
</feature>
<dbReference type="EMBL" id="PFBO01000130">
    <property type="protein sequence ID" value="PIT90165.1"/>
    <property type="molecule type" value="Genomic_DNA"/>
</dbReference>
<dbReference type="AlphaFoldDB" id="A0A2M6WBU9"/>
<evidence type="ECO:0000313" key="3">
    <source>
        <dbReference type="Proteomes" id="UP000230543"/>
    </source>
</evidence>
<evidence type="ECO:0008006" key="4">
    <source>
        <dbReference type="Google" id="ProtNLM"/>
    </source>
</evidence>
<organism evidence="2 3">
    <name type="scientific">Candidatus Komeilibacteria bacterium CG10_big_fil_rev_8_21_14_0_10_41_13</name>
    <dbReference type="NCBI Taxonomy" id="1974476"/>
    <lineage>
        <taxon>Bacteria</taxon>
        <taxon>Candidatus Komeiliibacteriota</taxon>
    </lineage>
</organism>
<comment type="caution">
    <text evidence="2">The sequence shown here is derived from an EMBL/GenBank/DDBJ whole genome shotgun (WGS) entry which is preliminary data.</text>
</comment>
<protein>
    <recommendedName>
        <fullName evidence="4">DUF5673 domain-containing protein</fullName>
    </recommendedName>
</protein>